<dbReference type="Pfam" id="PF20376">
    <property type="entry name" value="DUF6671"/>
    <property type="match status" value="1"/>
</dbReference>
<reference evidence="2 3" key="1">
    <citation type="journal article" date="2019" name="Emerg. Microbes Infect.">
        <title>Comprehensive subspecies identification of 175 nontuberculous mycobacteria species based on 7547 genomic profiles.</title>
        <authorList>
            <person name="Matsumoto Y."/>
            <person name="Kinjo T."/>
            <person name="Motooka D."/>
            <person name="Nabeya D."/>
            <person name="Jung N."/>
            <person name="Uechi K."/>
            <person name="Horii T."/>
            <person name="Iida T."/>
            <person name="Fujita J."/>
            <person name="Nakamura S."/>
        </authorList>
    </citation>
    <scope>NUCLEOTIDE SEQUENCE [LARGE SCALE GENOMIC DNA]</scope>
    <source>
        <strain evidence="2 3">JCM 13323</strain>
    </source>
</reference>
<name>A0A7I7MHG9_9MYCO</name>
<dbReference type="KEGG" id="mpsc:MPSYJ_50660"/>
<organism evidence="2 3">
    <name type="scientific">Mycolicibacterium psychrotolerans</name>
    <dbReference type="NCBI Taxonomy" id="216929"/>
    <lineage>
        <taxon>Bacteria</taxon>
        <taxon>Bacillati</taxon>
        <taxon>Actinomycetota</taxon>
        <taxon>Actinomycetes</taxon>
        <taxon>Mycobacteriales</taxon>
        <taxon>Mycobacteriaceae</taxon>
        <taxon>Mycolicibacterium</taxon>
    </lineage>
</organism>
<protein>
    <recommendedName>
        <fullName evidence="1">DUF6671 domain-containing protein</fullName>
    </recommendedName>
</protein>
<accession>A0A7I7MHG9</accession>
<feature type="domain" description="DUF6671" evidence="1">
    <location>
        <begin position="73"/>
        <end position="279"/>
    </location>
</feature>
<sequence>MDRVSSFVIKPYLGVAVAVGTRHFKQRQLASAFTDVLGARLVVPDDLDTDLFGTFSGEVARTASALVTARRKARLGMCVTGLRHGVASEASYGPAGHEEILLFVDDVRGIEVCETHWEAAEYAVSHRVRSIEELPASVTDALSAQAVIVRPSDSHDDIVKGVNDIACLRSAISSAARHAGNGMAVVEPDLRAHHNPRRQRVLARLGYRLAHRLATSCPDCGAPGFGRVRSVAGLPCAACGSPTRLPLYDEHACCSCAYRSFVEILSAGADPGRCDYCNP</sequence>
<keyword evidence="3" id="KW-1185">Reference proteome</keyword>
<dbReference type="InterPro" id="IPR046612">
    <property type="entry name" value="DUF6671"/>
</dbReference>
<evidence type="ECO:0000259" key="1">
    <source>
        <dbReference type="Pfam" id="PF20376"/>
    </source>
</evidence>
<evidence type="ECO:0000313" key="2">
    <source>
        <dbReference type="EMBL" id="BBX71605.1"/>
    </source>
</evidence>
<proteinExistence type="predicted"/>
<evidence type="ECO:0000313" key="3">
    <source>
        <dbReference type="Proteomes" id="UP000466514"/>
    </source>
</evidence>
<dbReference type="AlphaFoldDB" id="A0A7I7MHG9"/>
<dbReference type="Proteomes" id="UP000466514">
    <property type="component" value="Chromosome"/>
</dbReference>
<gene>
    <name evidence="2" type="ORF">MPSYJ_50660</name>
</gene>
<dbReference type="EMBL" id="AP022574">
    <property type="protein sequence ID" value="BBX71605.1"/>
    <property type="molecule type" value="Genomic_DNA"/>
</dbReference>